<dbReference type="EMBL" id="JBHTMA010000023">
    <property type="protein sequence ID" value="MFD1226358.1"/>
    <property type="molecule type" value="Genomic_DNA"/>
</dbReference>
<dbReference type="InterPro" id="IPR007712">
    <property type="entry name" value="RelE/ParE_toxin"/>
</dbReference>
<dbReference type="Proteomes" id="UP001597263">
    <property type="component" value="Unassembled WGS sequence"/>
</dbReference>
<organism evidence="3 4">
    <name type="scientific">Pseudochrobactrum kiredjianiae</name>
    <dbReference type="NCBI Taxonomy" id="386305"/>
    <lineage>
        <taxon>Bacteria</taxon>
        <taxon>Pseudomonadati</taxon>
        <taxon>Pseudomonadota</taxon>
        <taxon>Alphaproteobacteria</taxon>
        <taxon>Hyphomicrobiales</taxon>
        <taxon>Brucellaceae</taxon>
        <taxon>Pseudochrobactrum</taxon>
    </lineage>
</organism>
<dbReference type="RefSeq" id="WP_289389028.1">
    <property type="nucleotide sequence ID" value="NZ_JAUCBM010000034.1"/>
</dbReference>
<dbReference type="InterPro" id="IPR051803">
    <property type="entry name" value="TA_system_RelE-like_toxin"/>
</dbReference>
<evidence type="ECO:0000256" key="1">
    <source>
        <dbReference type="ARBA" id="ARBA00006226"/>
    </source>
</evidence>
<dbReference type="PANTHER" id="PTHR33755">
    <property type="entry name" value="TOXIN PARE1-RELATED"/>
    <property type="match status" value="1"/>
</dbReference>
<reference evidence="4" key="1">
    <citation type="journal article" date="2019" name="Int. J. Syst. Evol. Microbiol.">
        <title>The Global Catalogue of Microorganisms (GCM) 10K type strain sequencing project: providing services to taxonomists for standard genome sequencing and annotation.</title>
        <authorList>
            <consortium name="The Broad Institute Genomics Platform"/>
            <consortium name="The Broad Institute Genome Sequencing Center for Infectious Disease"/>
            <person name="Wu L."/>
            <person name="Ma J."/>
        </authorList>
    </citation>
    <scope>NUCLEOTIDE SEQUENCE [LARGE SCALE GENOMIC DNA]</scope>
    <source>
        <strain evidence="4">CCUG 49584</strain>
    </source>
</reference>
<accession>A0ABW3UZM3</accession>
<evidence type="ECO:0000313" key="4">
    <source>
        <dbReference type="Proteomes" id="UP001597263"/>
    </source>
</evidence>
<dbReference type="NCBIfam" id="TIGR02385">
    <property type="entry name" value="RelE_StbE"/>
    <property type="match status" value="1"/>
</dbReference>
<gene>
    <name evidence="3" type="ORF">ACFQ35_04160</name>
</gene>
<comment type="similarity">
    <text evidence="1">Belongs to the RelE toxin family.</text>
</comment>
<dbReference type="InterPro" id="IPR035093">
    <property type="entry name" value="RelE/ParE_toxin_dom_sf"/>
</dbReference>
<dbReference type="Pfam" id="PF05016">
    <property type="entry name" value="ParE_toxin"/>
    <property type="match status" value="1"/>
</dbReference>
<dbReference type="Gene3D" id="3.30.2310.20">
    <property type="entry name" value="RelE-like"/>
    <property type="match status" value="1"/>
</dbReference>
<evidence type="ECO:0000256" key="2">
    <source>
        <dbReference type="ARBA" id="ARBA00022649"/>
    </source>
</evidence>
<name>A0ABW3UZM3_9HYPH</name>
<evidence type="ECO:0000313" key="3">
    <source>
        <dbReference type="EMBL" id="MFD1226358.1"/>
    </source>
</evidence>
<comment type="caution">
    <text evidence="3">The sequence shown here is derived from an EMBL/GenBank/DDBJ whole genome shotgun (WGS) entry which is preliminary data.</text>
</comment>
<protein>
    <submittedName>
        <fullName evidence="3">Type II toxin-antitoxin system RelE/ParE family toxin</fullName>
    </submittedName>
</protein>
<keyword evidence="4" id="KW-1185">Reference proteome</keyword>
<keyword evidence="2" id="KW-1277">Toxin-antitoxin system</keyword>
<proteinExistence type="inferred from homology"/>
<dbReference type="PANTHER" id="PTHR33755:SF6">
    <property type="entry name" value="PLASMID STABILIZATION SYSTEM PROTEIN"/>
    <property type="match status" value="1"/>
</dbReference>
<sequence>MKIVWLPQAQANRMDLIAYIGQENPRAALNQLDEIEQQIDRLIDYPEMGRVGRKRGTRELVLNRTSFVLVYRIQLKLQSIEILRLLHGAQKWPPT</sequence>